<organism evidence="1 2">
    <name type="scientific">Phyllobacterium bourgognense</name>
    <dbReference type="NCBI Taxonomy" id="314236"/>
    <lineage>
        <taxon>Bacteria</taxon>
        <taxon>Pseudomonadati</taxon>
        <taxon>Pseudomonadota</taxon>
        <taxon>Alphaproteobacteria</taxon>
        <taxon>Hyphomicrobiales</taxon>
        <taxon>Phyllobacteriaceae</taxon>
        <taxon>Phyllobacterium</taxon>
    </lineage>
</organism>
<dbReference type="AlphaFoldDB" id="A0A368YCG1"/>
<protein>
    <submittedName>
        <fullName evidence="1">Uncharacterized protein</fullName>
    </submittedName>
</protein>
<accession>A0A368YCG1</accession>
<dbReference type="EMBL" id="QPJM01000034">
    <property type="protein sequence ID" value="RCW77902.1"/>
    <property type="molecule type" value="Genomic_DNA"/>
</dbReference>
<dbReference type="Proteomes" id="UP000253324">
    <property type="component" value="Unassembled WGS sequence"/>
</dbReference>
<keyword evidence="2" id="KW-1185">Reference proteome</keyword>
<sequence length="65" mass="7604">MPATRHIENPVVTVEGLRVRLNSAVEIAFLYGATEWVRLNYPSQYERLLMRFDDSTLLENHGYIH</sequence>
<gene>
    <name evidence="1" type="ORF">C7476_13425</name>
</gene>
<reference evidence="1 2" key="1">
    <citation type="submission" date="2018-07" db="EMBL/GenBank/DDBJ databases">
        <title>Genomic Encyclopedia of Type Strains, Phase III (KMG-III): the genomes of soil and plant-associated and newly described type strains.</title>
        <authorList>
            <person name="Whitman W."/>
        </authorList>
    </citation>
    <scope>NUCLEOTIDE SEQUENCE [LARGE SCALE GENOMIC DNA]</scope>
    <source>
        <strain evidence="1 2">31-25a</strain>
    </source>
</reference>
<evidence type="ECO:0000313" key="1">
    <source>
        <dbReference type="EMBL" id="RCW77902.1"/>
    </source>
</evidence>
<comment type="caution">
    <text evidence="1">The sequence shown here is derived from an EMBL/GenBank/DDBJ whole genome shotgun (WGS) entry which is preliminary data.</text>
</comment>
<name>A0A368YCG1_9HYPH</name>
<evidence type="ECO:0000313" key="2">
    <source>
        <dbReference type="Proteomes" id="UP000253324"/>
    </source>
</evidence>
<proteinExistence type="predicted"/>